<accession>A0A0F9W9W4</accession>
<comment type="caution">
    <text evidence="2">The sequence shown here is derived from an EMBL/GenBank/DDBJ whole genome shotgun (WGS) entry which is preliminary data.</text>
</comment>
<dbReference type="InterPro" id="IPR024311">
    <property type="entry name" value="Lipocalin-like"/>
</dbReference>
<dbReference type="EMBL" id="LAZR01000008">
    <property type="protein sequence ID" value="KKO09133.1"/>
    <property type="molecule type" value="Genomic_DNA"/>
</dbReference>
<reference evidence="2" key="1">
    <citation type="journal article" date="2015" name="Nature">
        <title>Complex archaea that bridge the gap between prokaryotes and eukaryotes.</title>
        <authorList>
            <person name="Spang A."/>
            <person name="Saw J.H."/>
            <person name="Jorgensen S.L."/>
            <person name="Zaremba-Niedzwiedzka K."/>
            <person name="Martijn J."/>
            <person name="Lind A.E."/>
            <person name="van Eijk R."/>
            <person name="Schleper C."/>
            <person name="Guy L."/>
            <person name="Ettema T.J."/>
        </authorList>
    </citation>
    <scope>NUCLEOTIDE SEQUENCE</scope>
</reference>
<evidence type="ECO:0000313" key="2">
    <source>
        <dbReference type="EMBL" id="KKO09133.1"/>
    </source>
</evidence>
<dbReference type="Pfam" id="PF13924">
    <property type="entry name" value="Lipocalin_5"/>
    <property type="match status" value="1"/>
</dbReference>
<protein>
    <recommendedName>
        <fullName evidence="1">Lipocalin-like domain-containing protein</fullName>
    </recommendedName>
</protein>
<gene>
    <name evidence="2" type="ORF">LCGC14_0042520</name>
</gene>
<organism evidence="2">
    <name type="scientific">marine sediment metagenome</name>
    <dbReference type="NCBI Taxonomy" id="412755"/>
    <lineage>
        <taxon>unclassified sequences</taxon>
        <taxon>metagenomes</taxon>
        <taxon>ecological metagenomes</taxon>
    </lineage>
</organism>
<proteinExistence type="predicted"/>
<feature type="domain" description="Lipocalin-like" evidence="1">
    <location>
        <begin position="41"/>
        <end position="164"/>
    </location>
</feature>
<evidence type="ECO:0000259" key="1">
    <source>
        <dbReference type="Pfam" id="PF13924"/>
    </source>
</evidence>
<name>A0A0F9W9W4_9ZZZZ</name>
<dbReference type="AlphaFoldDB" id="A0A0F9W9W4"/>
<sequence>MRHQTLTLAAVVAIAAAATWMQTPPAVAADANTEAVKQQFIGHYELVSFIQYPATGGEVDANYIGRIMYDEHGHMSAQGMPKDLPARAAQTTELVRGGFAYWGPVTWDVANNRVTHHVEGSPTRGSWVGEDNVRYYEFTDDGLLKLSIRDNNGRTTGTLTWRRIGD</sequence>